<proteinExistence type="predicted"/>
<name>A0A3P3R032_9FIRM</name>
<dbReference type="AlphaFoldDB" id="A0A3P3R032"/>
<sequence length="119" mass="14105">MDRKLQDGLIDCSTDNEIVFKVCCEECNKTQLEIRKRFSKAGITPEKKEKIMFYYILYKREWEKLRDDAINRLNEQFNICPICKRMVCDNCFLICDEVDMCKSCAKILEENGKSVLELE</sequence>
<keyword evidence="2" id="KW-1185">Reference proteome</keyword>
<dbReference type="EMBL" id="RRCO01000001">
    <property type="protein sequence ID" value="RRJ26744.1"/>
    <property type="molecule type" value="Genomic_DNA"/>
</dbReference>
<organism evidence="1 2">
    <name type="scientific">Lachnoanaerobaculum gingivalis</name>
    <dbReference type="NCBI Taxonomy" id="2490855"/>
    <lineage>
        <taxon>Bacteria</taxon>
        <taxon>Bacillati</taxon>
        <taxon>Bacillota</taxon>
        <taxon>Clostridia</taxon>
        <taxon>Lachnospirales</taxon>
        <taxon>Lachnospiraceae</taxon>
        <taxon>Lachnoanaerobaculum</taxon>
    </lineage>
</organism>
<dbReference type="OrthoDB" id="2045226at2"/>
<dbReference type="RefSeq" id="WP_128673116.1">
    <property type="nucleotide sequence ID" value="NZ_CAUQHB010000013.1"/>
</dbReference>
<evidence type="ECO:0000313" key="1">
    <source>
        <dbReference type="EMBL" id="RRJ26744.1"/>
    </source>
</evidence>
<accession>A0A3P3R032</accession>
<dbReference type="Proteomes" id="UP000272490">
    <property type="component" value="Unassembled WGS sequence"/>
</dbReference>
<reference evidence="1 2" key="1">
    <citation type="submission" date="2018-11" db="EMBL/GenBank/DDBJ databases">
        <title>Genome sequencing of Lachnoanaerobaculum sp. KCOM 2030 (= ChDC B114).</title>
        <authorList>
            <person name="Kook J.-K."/>
            <person name="Park S.-N."/>
            <person name="Lim Y.K."/>
        </authorList>
    </citation>
    <scope>NUCLEOTIDE SEQUENCE [LARGE SCALE GENOMIC DNA]</scope>
    <source>
        <strain evidence="1 2">KCOM 2030</strain>
    </source>
</reference>
<comment type="caution">
    <text evidence="1">The sequence shown here is derived from an EMBL/GenBank/DDBJ whole genome shotgun (WGS) entry which is preliminary data.</text>
</comment>
<protein>
    <submittedName>
        <fullName evidence="1">Uncharacterized protein</fullName>
    </submittedName>
</protein>
<evidence type="ECO:0000313" key="2">
    <source>
        <dbReference type="Proteomes" id="UP000272490"/>
    </source>
</evidence>
<gene>
    <name evidence="1" type="ORF">EHV10_01565</name>
</gene>